<proteinExistence type="predicted"/>
<dbReference type="Proteomes" id="UP000230750">
    <property type="component" value="Unassembled WGS sequence"/>
</dbReference>
<protein>
    <submittedName>
        <fullName evidence="2">Uncharacterized protein</fullName>
    </submittedName>
</protein>
<feature type="signal peptide" evidence="1">
    <location>
        <begin position="1"/>
        <end position="19"/>
    </location>
</feature>
<organism evidence="2 3">
    <name type="scientific">Stichopus japonicus</name>
    <name type="common">Sea cucumber</name>
    <dbReference type="NCBI Taxonomy" id="307972"/>
    <lineage>
        <taxon>Eukaryota</taxon>
        <taxon>Metazoa</taxon>
        <taxon>Echinodermata</taxon>
        <taxon>Eleutherozoa</taxon>
        <taxon>Echinozoa</taxon>
        <taxon>Holothuroidea</taxon>
        <taxon>Aspidochirotacea</taxon>
        <taxon>Aspidochirotida</taxon>
        <taxon>Stichopodidae</taxon>
        <taxon>Apostichopus</taxon>
    </lineage>
</organism>
<reference evidence="2 3" key="1">
    <citation type="journal article" date="2017" name="PLoS Biol.">
        <title>The sea cucumber genome provides insights into morphological evolution and visceral regeneration.</title>
        <authorList>
            <person name="Zhang X."/>
            <person name="Sun L."/>
            <person name="Yuan J."/>
            <person name="Sun Y."/>
            <person name="Gao Y."/>
            <person name="Zhang L."/>
            <person name="Li S."/>
            <person name="Dai H."/>
            <person name="Hamel J.F."/>
            <person name="Liu C."/>
            <person name="Yu Y."/>
            <person name="Liu S."/>
            <person name="Lin W."/>
            <person name="Guo K."/>
            <person name="Jin S."/>
            <person name="Xu P."/>
            <person name="Storey K.B."/>
            <person name="Huan P."/>
            <person name="Zhang T."/>
            <person name="Zhou Y."/>
            <person name="Zhang J."/>
            <person name="Lin C."/>
            <person name="Li X."/>
            <person name="Xing L."/>
            <person name="Huo D."/>
            <person name="Sun M."/>
            <person name="Wang L."/>
            <person name="Mercier A."/>
            <person name="Li F."/>
            <person name="Yang H."/>
            <person name="Xiang J."/>
        </authorList>
    </citation>
    <scope>NUCLEOTIDE SEQUENCE [LARGE SCALE GENOMIC DNA]</scope>
    <source>
        <strain evidence="2">Shaxun</strain>
        <tissue evidence="2">Muscle</tissue>
    </source>
</reference>
<evidence type="ECO:0000313" key="2">
    <source>
        <dbReference type="EMBL" id="PIK42985.1"/>
    </source>
</evidence>
<keyword evidence="3" id="KW-1185">Reference proteome</keyword>
<evidence type="ECO:0000313" key="3">
    <source>
        <dbReference type="Proteomes" id="UP000230750"/>
    </source>
</evidence>
<name>A0A2G8K4W6_STIJA</name>
<accession>A0A2G8K4W6</accession>
<sequence length="139" mass="15343">MKPFSVAAILAIMALSANAVENFGLVHVDFAQRLPVDEAPTDQKPDNGVCFQEPMLVCEIPGARVDYNGAEECIECFCDDQHGVVCCRSEPQPKVHNPEKCSLFLDPVSCVYTRHSRCPKACAVEAWYYSDVSGYHSDV</sequence>
<evidence type="ECO:0000256" key="1">
    <source>
        <dbReference type="SAM" id="SignalP"/>
    </source>
</evidence>
<keyword evidence="1" id="KW-0732">Signal</keyword>
<dbReference type="AlphaFoldDB" id="A0A2G8K4W6"/>
<feature type="chain" id="PRO_5013782223" evidence="1">
    <location>
        <begin position="20"/>
        <end position="139"/>
    </location>
</feature>
<comment type="caution">
    <text evidence="2">The sequence shown here is derived from an EMBL/GenBank/DDBJ whole genome shotgun (WGS) entry which is preliminary data.</text>
</comment>
<dbReference type="EMBL" id="MRZV01000886">
    <property type="protein sequence ID" value="PIK42985.1"/>
    <property type="molecule type" value="Genomic_DNA"/>
</dbReference>
<gene>
    <name evidence="2" type="ORF">BSL78_20166</name>
</gene>